<evidence type="ECO:0000313" key="2">
    <source>
        <dbReference type="EMBL" id="NOU94216.1"/>
    </source>
</evidence>
<dbReference type="EMBL" id="WHOD01000055">
    <property type="protein sequence ID" value="NOU94216.1"/>
    <property type="molecule type" value="Genomic_DNA"/>
</dbReference>
<comment type="caution">
    <text evidence="2">The sequence shown here is derived from an EMBL/GenBank/DDBJ whole genome shotgun (WGS) entry which is preliminary data.</text>
</comment>
<keyword evidence="1" id="KW-1133">Transmembrane helix</keyword>
<dbReference type="InterPro" id="IPR021257">
    <property type="entry name" value="DUF2809"/>
</dbReference>
<evidence type="ECO:0000256" key="1">
    <source>
        <dbReference type="SAM" id="Phobius"/>
    </source>
</evidence>
<keyword evidence="1" id="KW-0812">Transmembrane</keyword>
<dbReference type="Proteomes" id="UP000641588">
    <property type="component" value="Unassembled WGS sequence"/>
</dbReference>
<protein>
    <submittedName>
        <fullName evidence="2">DUF2809 domain-containing protein</fullName>
    </submittedName>
</protein>
<feature type="transmembrane region" description="Helical" evidence="1">
    <location>
        <begin position="7"/>
        <end position="27"/>
    </location>
</feature>
<accession>A0A972H0Z0</accession>
<dbReference type="AlphaFoldDB" id="A0A972H0Z0"/>
<name>A0A972H0Z0_9BACL</name>
<feature type="transmembrane region" description="Helical" evidence="1">
    <location>
        <begin position="39"/>
        <end position="56"/>
    </location>
</feature>
<feature type="transmembrane region" description="Helical" evidence="1">
    <location>
        <begin position="102"/>
        <end position="121"/>
    </location>
</feature>
<evidence type="ECO:0000313" key="3">
    <source>
        <dbReference type="Proteomes" id="UP000641588"/>
    </source>
</evidence>
<feature type="transmembrane region" description="Helical" evidence="1">
    <location>
        <begin position="63"/>
        <end position="82"/>
    </location>
</feature>
<gene>
    <name evidence="2" type="ORF">GC093_13455</name>
</gene>
<keyword evidence="1" id="KW-0472">Membrane</keyword>
<reference evidence="2" key="1">
    <citation type="submission" date="2019-10" db="EMBL/GenBank/DDBJ databases">
        <title>Description of Paenibacillus glebae sp. nov.</title>
        <authorList>
            <person name="Carlier A."/>
            <person name="Qi S."/>
        </authorList>
    </citation>
    <scope>NUCLEOTIDE SEQUENCE</scope>
    <source>
        <strain evidence="2">LMG 31456</strain>
    </source>
</reference>
<keyword evidence="3" id="KW-1185">Reference proteome</keyword>
<dbReference type="Pfam" id="PF10990">
    <property type="entry name" value="DUF2809"/>
    <property type="match status" value="1"/>
</dbReference>
<proteinExistence type="predicted"/>
<organism evidence="2 3">
    <name type="scientific">Paenibacillus foliorum</name>
    <dbReference type="NCBI Taxonomy" id="2654974"/>
    <lineage>
        <taxon>Bacteria</taxon>
        <taxon>Bacillati</taxon>
        <taxon>Bacillota</taxon>
        <taxon>Bacilli</taxon>
        <taxon>Bacillales</taxon>
        <taxon>Paenibacillaceae</taxon>
        <taxon>Paenibacillus</taxon>
    </lineage>
</organism>
<sequence length="130" mass="14814">MIVLRDRIVYLIAVLITIVLGLSSRAFSDLLPVFVTRHFGDGLWASMIYYGFRFLMVDKKLSLAFGMSILFCFAIECSQLYQAEWINGIRSTLLGSLVLGRGFLIVDLIRYTVGIILSFLIDKYGYKRIV</sequence>